<evidence type="ECO:0000256" key="1">
    <source>
        <dbReference type="RuleBase" id="RU003942"/>
    </source>
</evidence>
<dbReference type="Pfam" id="PF00893">
    <property type="entry name" value="Multi_Drug_Res"/>
    <property type="match status" value="1"/>
</dbReference>
<accession>A0A363NXT7</accession>
<comment type="caution">
    <text evidence="3">The sequence shown here is derived from an EMBL/GenBank/DDBJ whole genome shotgun (WGS) entry which is preliminary data.</text>
</comment>
<reference evidence="3 4" key="1">
    <citation type="submission" date="2018-04" db="EMBL/GenBank/DDBJ databases">
        <title>Sphingobacterium sp. M46 Genome.</title>
        <authorList>
            <person name="Cheng J."/>
            <person name="Li Y."/>
        </authorList>
    </citation>
    <scope>NUCLEOTIDE SEQUENCE [LARGE SCALE GENOMIC DNA]</scope>
    <source>
        <strain evidence="3 4">M46</strain>
    </source>
</reference>
<protein>
    <recommendedName>
        <fullName evidence="5">QacE family quaternary ammonium compound efflux SMR transporter</fullName>
    </recommendedName>
</protein>
<dbReference type="Gene3D" id="1.10.3730.20">
    <property type="match status" value="1"/>
</dbReference>
<feature type="transmembrane region" description="Helical" evidence="2">
    <location>
        <begin position="20"/>
        <end position="43"/>
    </location>
</feature>
<sequence>MPYTYSSLSQLKFLPPLLPVGASYAIWSGIGIVVITLIGMILFKHIPDTAVVIGMLLIFAGVIINVFSKMDTH</sequence>
<comment type="subcellular location">
    <subcellularLocation>
        <location evidence="1">Cell membrane</location>
        <topology evidence="1">Multi-pass membrane protein</topology>
    </subcellularLocation>
</comment>
<keyword evidence="4" id="KW-1185">Reference proteome</keyword>
<evidence type="ECO:0000313" key="3">
    <source>
        <dbReference type="EMBL" id="PUV25624.1"/>
    </source>
</evidence>
<keyword evidence="1 2" id="KW-0812">Transmembrane</keyword>
<dbReference type="InterPro" id="IPR045324">
    <property type="entry name" value="Small_multidrug_res"/>
</dbReference>
<dbReference type="EMBL" id="QCXX01000001">
    <property type="protein sequence ID" value="PUV25624.1"/>
    <property type="molecule type" value="Genomic_DNA"/>
</dbReference>
<evidence type="ECO:0000313" key="4">
    <source>
        <dbReference type="Proteomes" id="UP000250831"/>
    </source>
</evidence>
<feature type="transmembrane region" description="Helical" evidence="2">
    <location>
        <begin position="50"/>
        <end position="68"/>
    </location>
</feature>
<evidence type="ECO:0008006" key="5">
    <source>
        <dbReference type="Google" id="ProtNLM"/>
    </source>
</evidence>
<keyword evidence="2" id="KW-0472">Membrane</keyword>
<dbReference type="InterPro" id="IPR037185">
    <property type="entry name" value="EmrE-like"/>
</dbReference>
<organism evidence="3 4">
    <name type="scientific">Sphingobacterium athyrii</name>
    <dbReference type="NCBI Taxonomy" id="2152717"/>
    <lineage>
        <taxon>Bacteria</taxon>
        <taxon>Pseudomonadati</taxon>
        <taxon>Bacteroidota</taxon>
        <taxon>Sphingobacteriia</taxon>
        <taxon>Sphingobacteriales</taxon>
        <taxon>Sphingobacteriaceae</taxon>
        <taxon>Sphingobacterium</taxon>
    </lineage>
</organism>
<dbReference type="OrthoDB" id="21828at2"/>
<gene>
    <name evidence="3" type="ORF">DCO56_01160</name>
</gene>
<comment type="similarity">
    <text evidence="1">Belongs to the drug/metabolite transporter (DMT) superfamily. Small multidrug resistance (SMR) (TC 2.A.7.1) family.</text>
</comment>
<dbReference type="GO" id="GO:0022857">
    <property type="term" value="F:transmembrane transporter activity"/>
    <property type="evidence" value="ECO:0007669"/>
    <property type="project" value="InterPro"/>
</dbReference>
<keyword evidence="2" id="KW-1133">Transmembrane helix</keyword>
<proteinExistence type="inferred from homology"/>
<evidence type="ECO:0000256" key="2">
    <source>
        <dbReference type="SAM" id="Phobius"/>
    </source>
</evidence>
<dbReference type="SUPFAM" id="SSF103481">
    <property type="entry name" value="Multidrug resistance efflux transporter EmrE"/>
    <property type="match status" value="1"/>
</dbReference>
<dbReference type="RefSeq" id="WP_108631945.1">
    <property type="nucleotide sequence ID" value="NZ_QCXX01000001.1"/>
</dbReference>
<dbReference type="Proteomes" id="UP000250831">
    <property type="component" value="Unassembled WGS sequence"/>
</dbReference>
<name>A0A363NXT7_9SPHI</name>
<dbReference type="AlphaFoldDB" id="A0A363NXT7"/>
<dbReference type="GO" id="GO:0005886">
    <property type="term" value="C:plasma membrane"/>
    <property type="evidence" value="ECO:0007669"/>
    <property type="project" value="UniProtKB-SubCell"/>
</dbReference>